<gene>
    <name evidence="4" type="ORF">SAMN06265376_101899</name>
</gene>
<evidence type="ECO:0000313" key="5">
    <source>
        <dbReference type="Proteomes" id="UP000198379"/>
    </source>
</evidence>
<dbReference type="EMBL" id="FZNY01000001">
    <property type="protein sequence ID" value="SNR43818.1"/>
    <property type="molecule type" value="Genomic_DNA"/>
</dbReference>
<sequence>MQSLKTLFILTLFFYSFSGFSQSGDDTSIPPTTKGNFIVGGSSSFNFSSESLKVKSDNIDDIDLGTNTFFSIAPSTGYFVIDNLAVGAEVAFSTGKFKSDDSDLESKSTSIIASPFVRYYFGKTKIKPFLEGSIGFGSLKAESENVIIGDDIINSTETRRSIFAYGFNGGVAFFLNDFVSVDLGIGYISTSSKDKDDNESNFRNINNTITFNAGFNVFF</sequence>
<dbReference type="Proteomes" id="UP000198379">
    <property type="component" value="Unassembled WGS sequence"/>
</dbReference>
<proteinExistence type="predicted"/>
<name>A0A238WBE8_9FLAO</name>
<protein>
    <submittedName>
        <fullName evidence="4">Outer membrane protein</fullName>
    </submittedName>
</protein>
<dbReference type="Pfam" id="PF13505">
    <property type="entry name" value="OMP_b-brl"/>
    <property type="match status" value="1"/>
</dbReference>
<evidence type="ECO:0000313" key="4">
    <source>
        <dbReference type="EMBL" id="SNR43818.1"/>
    </source>
</evidence>
<feature type="signal peptide" evidence="2">
    <location>
        <begin position="1"/>
        <end position="21"/>
    </location>
</feature>
<dbReference type="AlphaFoldDB" id="A0A238WBE8"/>
<evidence type="ECO:0000256" key="2">
    <source>
        <dbReference type="SAM" id="SignalP"/>
    </source>
</evidence>
<dbReference type="RefSeq" id="WP_089370208.1">
    <property type="nucleotide sequence ID" value="NZ_BMEP01000002.1"/>
</dbReference>
<feature type="domain" description="Outer membrane protein beta-barrel" evidence="3">
    <location>
        <begin position="44"/>
        <end position="214"/>
    </location>
</feature>
<dbReference type="InterPro" id="IPR027385">
    <property type="entry name" value="Beta-barrel_OMP"/>
</dbReference>
<feature type="chain" id="PRO_5013371436" evidence="2">
    <location>
        <begin position="22"/>
        <end position="219"/>
    </location>
</feature>
<organism evidence="4 5">
    <name type="scientific">Dokdonia pacifica</name>
    <dbReference type="NCBI Taxonomy" id="1627892"/>
    <lineage>
        <taxon>Bacteria</taxon>
        <taxon>Pseudomonadati</taxon>
        <taxon>Bacteroidota</taxon>
        <taxon>Flavobacteriia</taxon>
        <taxon>Flavobacteriales</taxon>
        <taxon>Flavobacteriaceae</taxon>
        <taxon>Dokdonia</taxon>
    </lineage>
</organism>
<accession>A0A238WBE8</accession>
<dbReference type="SUPFAM" id="SSF56925">
    <property type="entry name" value="OMPA-like"/>
    <property type="match status" value="1"/>
</dbReference>
<dbReference type="OrthoDB" id="945117at2"/>
<keyword evidence="5" id="KW-1185">Reference proteome</keyword>
<dbReference type="InterPro" id="IPR011250">
    <property type="entry name" value="OMP/PagP_B-barrel"/>
</dbReference>
<evidence type="ECO:0000256" key="1">
    <source>
        <dbReference type="ARBA" id="ARBA00022729"/>
    </source>
</evidence>
<keyword evidence="1 2" id="KW-0732">Signal</keyword>
<evidence type="ECO:0000259" key="3">
    <source>
        <dbReference type="Pfam" id="PF13505"/>
    </source>
</evidence>
<dbReference type="Gene3D" id="2.40.160.20">
    <property type="match status" value="1"/>
</dbReference>
<reference evidence="4 5" key="1">
    <citation type="submission" date="2017-06" db="EMBL/GenBank/DDBJ databases">
        <authorList>
            <person name="Kim H.J."/>
            <person name="Triplett B.A."/>
        </authorList>
    </citation>
    <scope>NUCLEOTIDE SEQUENCE [LARGE SCALE GENOMIC DNA]</scope>
    <source>
        <strain evidence="4 5">DSM 25597</strain>
    </source>
</reference>